<dbReference type="Proteomes" id="UP000499080">
    <property type="component" value="Unassembled WGS sequence"/>
</dbReference>
<evidence type="ECO:0000313" key="1">
    <source>
        <dbReference type="EMBL" id="GBM86579.1"/>
    </source>
</evidence>
<protein>
    <submittedName>
        <fullName evidence="1">Uncharacterized protein</fullName>
    </submittedName>
</protein>
<keyword evidence="2" id="KW-1185">Reference proteome</keyword>
<dbReference type="AlphaFoldDB" id="A0A4Y2JAL1"/>
<evidence type="ECO:0000313" key="2">
    <source>
        <dbReference type="Proteomes" id="UP000499080"/>
    </source>
</evidence>
<reference evidence="1 2" key="1">
    <citation type="journal article" date="2019" name="Sci. Rep.">
        <title>Orb-weaving spider Araneus ventricosus genome elucidates the spidroin gene catalogue.</title>
        <authorList>
            <person name="Kono N."/>
            <person name="Nakamura H."/>
            <person name="Ohtoshi R."/>
            <person name="Moran D.A.P."/>
            <person name="Shinohara A."/>
            <person name="Yoshida Y."/>
            <person name="Fujiwara M."/>
            <person name="Mori M."/>
            <person name="Tomita M."/>
            <person name="Arakawa K."/>
        </authorList>
    </citation>
    <scope>NUCLEOTIDE SEQUENCE [LARGE SCALE GENOMIC DNA]</scope>
</reference>
<gene>
    <name evidence="1" type="ORF">AVEN_165883_1</name>
</gene>
<name>A0A4Y2JAL1_ARAVE</name>
<proteinExistence type="predicted"/>
<dbReference type="EMBL" id="BGPR01003324">
    <property type="protein sequence ID" value="GBM86579.1"/>
    <property type="molecule type" value="Genomic_DNA"/>
</dbReference>
<accession>A0A4Y2JAL1</accession>
<comment type="caution">
    <text evidence="1">The sequence shown here is derived from an EMBL/GenBank/DDBJ whole genome shotgun (WGS) entry which is preliminary data.</text>
</comment>
<organism evidence="1 2">
    <name type="scientific">Araneus ventricosus</name>
    <name type="common">Orbweaver spider</name>
    <name type="synonym">Epeira ventricosa</name>
    <dbReference type="NCBI Taxonomy" id="182803"/>
    <lineage>
        <taxon>Eukaryota</taxon>
        <taxon>Metazoa</taxon>
        <taxon>Ecdysozoa</taxon>
        <taxon>Arthropoda</taxon>
        <taxon>Chelicerata</taxon>
        <taxon>Arachnida</taxon>
        <taxon>Araneae</taxon>
        <taxon>Araneomorphae</taxon>
        <taxon>Entelegynae</taxon>
        <taxon>Araneoidea</taxon>
        <taxon>Araneidae</taxon>
        <taxon>Araneus</taxon>
    </lineage>
</organism>
<sequence>MDPFFLRDCTSSTDSNHLREEQSQPYLKLGLVLLQPPDRWFSRLVWAESFMMMGWDRSDQPVVSRSLSVNVNMPTSKASSYDVVLQSNGKCCFGWK</sequence>